<protein>
    <submittedName>
        <fullName evidence="1">Transcriptional regulator</fullName>
    </submittedName>
</protein>
<keyword evidence="2" id="KW-1185">Reference proteome</keyword>
<evidence type="ECO:0000313" key="1">
    <source>
        <dbReference type="EMBL" id="NKE57906.1"/>
    </source>
</evidence>
<dbReference type="RefSeq" id="WP_167974086.1">
    <property type="nucleotide sequence ID" value="NZ_VSRL01000041.1"/>
</dbReference>
<accession>A0ABX1FG19</accession>
<comment type="caution">
    <text evidence="1">The sequence shown here is derived from an EMBL/GenBank/DDBJ whole genome shotgun (WGS) entry which is preliminary data.</text>
</comment>
<evidence type="ECO:0000313" key="2">
    <source>
        <dbReference type="Proteomes" id="UP001515943"/>
    </source>
</evidence>
<name>A0ABX1FG19_9PSEU</name>
<organism evidence="1 2">
    <name type="scientific">Lentzea indica</name>
    <dbReference type="NCBI Taxonomy" id="2604800"/>
    <lineage>
        <taxon>Bacteria</taxon>
        <taxon>Bacillati</taxon>
        <taxon>Actinomycetota</taxon>
        <taxon>Actinomycetes</taxon>
        <taxon>Pseudonocardiales</taxon>
        <taxon>Pseudonocardiaceae</taxon>
        <taxon>Lentzea</taxon>
    </lineage>
</organism>
<dbReference type="EMBL" id="VSRL01000041">
    <property type="protein sequence ID" value="NKE57906.1"/>
    <property type="molecule type" value="Genomic_DNA"/>
</dbReference>
<gene>
    <name evidence="1" type="ORF">FXN61_14115</name>
</gene>
<proteinExistence type="predicted"/>
<dbReference type="Proteomes" id="UP001515943">
    <property type="component" value="Unassembled WGS sequence"/>
</dbReference>
<sequence>MNWLDLRGHLRLMAPGLFIDSDVPALAQPSAERQGISGQVGVELSALLLLDPARTVGVRTAAKSLSRAPSSISEAFSALRAAGLVDSENRPSVPGLFWELAEHWKPVSRDVASVPGPGGERDNAALRLGMDDVESTVGWALTDTVAAMAYEAPVSIRAGHPPDFYVPDQSTLRRAVQLLGPATTSSSRAGRVRVAPVSLVCARRIDATGWANEHWPLTNPLFVALDLAQDPGRGREILDGWTPRKPWNRVW</sequence>
<reference evidence="1 2" key="1">
    <citation type="submission" date="2019-08" db="EMBL/GenBank/DDBJ databases">
        <title>Lentzea from Indian Himalayas.</title>
        <authorList>
            <person name="Mandal S."/>
            <person name="Mallick Gupta A."/>
            <person name="Maiti P.K."/>
            <person name="Sarkar J."/>
            <person name="Mandal S."/>
        </authorList>
    </citation>
    <scope>NUCLEOTIDE SEQUENCE [LARGE SCALE GENOMIC DNA]</scope>
    <source>
        <strain evidence="1 2">PSKA42</strain>
    </source>
</reference>